<organism evidence="8 9">
    <name type="scientific">Intestinicryptomonas porci</name>
    <dbReference type="NCBI Taxonomy" id="2926320"/>
    <lineage>
        <taxon>Bacteria</taxon>
        <taxon>Pseudomonadati</taxon>
        <taxon>Verrucomicrobiota</taxon>
        <taxon>Opitutia</taxon>
        <taxon>Opitutales</taxon>
        <taxon>Intestinicryptomonaceae</taxon>
        <taxon>Intestinicryptomonas</taxon>
    </lineage>
</organism>
<dbReference type="GO" id="GO:0008961">
    <property type="term" value="F:phosphatidylglycerol-prolipoprotein diacylglyceryl transferase activity"/>
    <property type="evidence" value="ECO:0007669"/>
    <property type="project" value="UniProtKB-EC"/>
</dbReference>
<sequence>METIFPMAHYVVNLDPFAVRFPDGWFLEGIRWYGLAYLAGFLIGLWLLNLYYKKGRSPLNPDETSSLLTYLVFGIIIGGRLGYMLFYDFDRFVSDPVSVFMIMNGGMASHGGFIGVAIALALFSKIHKTPFLKIADLVALVSTPGIFLGRIANFVNGELWGKVSNAPWAMIFPNSDPSKPISEIAPRHPSQLYEAFAEGLLIFAILQFRFWKSKPPAGQIAGEFFILYAIARIVCEIFREPDVGVSLIMGLSRGTFFSIFCLVLGIVFIAIAKTKKKNAK</sequence>
<feature type="transmembrane region" description="Helical" evidence="7">
    <location>
        <begin position="98"/>
        <end position="122"/>
    </location>
</feature>
<comment type="pathway">
    <text evidence="7">Protein modification; lipoprotein biosynthesis (diacylglyceryl transfer).</text>
</comment>
<evidence type="ECO:0000256" key="3">
    <source>
        <dbReference type="ARBA" id="ARBA00022679"/>
    </source>
</evidence>
<feature type="transmembrane region" description="Helical" evidence="7">
    <location>
        <begin position="251"/>
        <end position="272"/>
    </location>
</feature>
<reference evidence="8 9" key="1">
    <citation type="submission" date="2022-03" db="EMBL/GenBank/DDBJ databases">
        <title>Novel taxa within the pig intestine.</title>
        <authorList>
            <person name="Wylensek D."/>
            <person name="Bishof K."/>
            <person name="Afrizal A."/>
            <person name="Clavel T."/>
        </authorList>
    </citation>
    <scope>NUCLEOTIDE SEQUENCE [LARGE SCALE GENOMIC DNA]</scope>
    <source>
        <strain evidence="8 9">CLA-KB-P66</strain>
    </source>
</reference>
<gene>
    <name evidence="7 8" type="primary">lgt</name>
    <name evidence="8" type="ORF">MOX91_00510</name>
</gene>
<evidence type="ECO:0000256" key="1">
    <source>
        <dbReference type="ARBA" id="ARBA00007150"/>
    </source>
</evidence>
<dbReference type="EMBL" id="JALBUT010000001">
    <property type="protein sequence ID" value="MDX8414667.1"/>
    <property type="molecule type" value="Genomic_DNA"/>
</dbReference>
<dbReference type="NCBIfam" id="TIGR00544">
    <property type="entry name" value="lgt"/>
    <property type="match status" value="1"/>
</dbReference>
<feature type="binding site" evidence="7">
    <location>
        <position position="150"/>
    </location>
    <ligand>
        <name>a 1,2-diacyl-sn-glycero-3-phospho-(1'-sn-glycerol)</name>
        <dbReference type="ChEBI" id="CHEBI:64716"/>
    </ligand>
</feature>
<dbReference type="InterPro" id="IPR001640">
    <property type="entry name" value="Lgt"/>
</dbReference>
<evidence type="ECO:0000313" key="8">
    <source>
        <dbReference type="EMBL" id="MDX8414667.1"/>
    </source>
</evidence>
<keyword evidence="2 7" id="KW-1003">Cell membrane</keyword>
<evidence type="ECO:0000313" key="9">
    <source>
        <dbReference type="Proteomes" id="UP001275932"/>
    </source>
</evidence>
<keyword evidence="5 7" id="KW-1133">Transmembrane helix</keyword>
<comment type="catalytic activity">
    <reaction evidence="7">
        <text>L-cysteinyl-[prolipoprotein] + a 1,2-diacyl-sn-glycero-3-phospho-(1'-sn-glycerol) = an S-1,2-diacyl-sn-glyceryl-L-cysteinyl-[prolipoprotein] + sn-glycerol 1-phosphate + H(+)</text>
        <dbReference type="Rhea" id="RHEA:56712"/>
        <dbReference type="Rhea" id="RHEA-COMP:14679"/>
        <dbReference type="Rhea" id="RHEA-COMP:14680"/>
        <dbReference type="ChEBI" id="CHEBI:15378"/>
        <dbReference type="ChEBI" id="CHEBI:29950"/>
        <dbReference type="ChEBI" id="CHEBI:57685"/>
        <dbReference type="ChEBI" id="CHEBI:64716"/>
        <dbReference type="ChEBI" id="CHEBI:140658"/>
        <dbReference type="EC" id="2.5.1.145"/>
    </reaction>
</comment>
<keyword evidence="9" id="KW-1185">Reference proteome</keyword>
<evidence type="ECO:0000256" key="2">
    <source>
        <dbReference type="ARBA" id="ARBA00022475"/>
    </source>
</evidence>
<dbReference type="RefSeq" id="WP_370396117.1">
    <property type="nucleotide sequence ID" value="NZ_JALBUT010000001.1"/>
</dbReference>
<evidence type="ECO:0000256" key="6">
    <source>
        <dbReference type="ARBA" id="ARBA00023136"/>
    </source>
</evidence>
<proteinExistence type="inferred from homology"/>
<comment type="similarity">
    <text evidence="1 7">Belongs to the Lgt family.</text>
</comment>
<comment type="caution">
    <text evidence="8">The sequence shown here is derived from an EMBL/GenBank/DDBJ whole genome shotgun (WGS) entry which is preliminary data.</text>
</comment>
<dbReference type="Proteomes" id="UP001275932">
    <property type="component" value="Unassembled WGS sequence"/>
</dbReference>
<evidence type="ECO:0000256" key="4">
    <source>
        <dbReference type="ARBA" id="ARBA00022692"/>
    </source>
</evidence>
<feature type="transmembrane region" description="Helical" evidence="7">
    <location>
        <begin position="64"/>
        <end position="86"/>
    </location>
</feature>
<feature type="transmembrane region" description="Helical" evidence="7">
    <location>
        <begin position="220"/>
        <end position="239"/>
    </location>
</feature>
<dbReference type="Pfam" id="PF01790">
    <property type="entry name" value="LGT"/>
    <property type="match status" value="1"/>
</dbReference>
<protein>
    <recommendedName>
        <fullName evidence="7">Phosphatidylglycerol--prolipoprotein diacylglyceryl transferase</fullName>
        <ecNumber evidence="7">2.5.1.145</ecNumber>
    </recommendedName>
</protein>
<comment type="subcellular location">
    <subcellularLocation>
        <location evidence="7">Cell membrane</location>
        <topology evidence="7">Multi-pass membrane protein</topology>
    </subcellularLocation>
</comment>
<dbReference type="PROSITE" id="PS01311">
    <property type="entry name" value="LGT"/>
    <property type="match status" value="1"/>
</dbReference>
<keyword evidence="3 7" id="KW-0808">Transferase</keyword>
<evidence type="ECO:0000256" key="7">
    <source>
        <dbReference type="HAMAP-Rule" id="MF_01147"/>
    </source>
</evidence>
<comment type="function">
    <text evidence="7">Catalyzes the transfer of the diacylglyceryl group from phosphatidylglycerol to the sulfhydryl group of the N-terminal cysteine of a prolipoprotein, the first step in the formation of mature lipoproteins.</text>
</comment>
<keyword evidence="6 7" id="KW-0472">Membrane</keyword>
<feature type="transmembrane region" description="Helical" evidence="7">
    <location>
        <begin position="30"/>
        <end position="52"/>
    </location>
</feature>
<evidence type="ECO:0000256" key="5">
    <source>
        <dbReference type="ARBA" id="ARBA00022989"/>
    </source>
</evidence>
<dbReference type="PANTHER" id="PTHR30589:SF0">
    <property type="entry name" value="PHOSPHATIDYLGLYCEROL--PROLIPOPROTEIN DIACYLGLYCERYL TRANSFERASE"/>
    <property type="match status" value="1"/>
</dbReference>
<dbReference type="HAMAP" id="MF_01147">
    <property type="entry name" value="Lgt"/>
    <property type="match status" value="1"/>
</dbReference>
<dbReference type="PANTHER" id="PTHR30589">
    <property type="entry name" value="PROLIPOPROTEIN DIACYLGLYCERYL TRANSFERASE"/>
    <property type="match status" value="1"/>
</dbReference>
<keyword evidence="4 7" id="KW-0812">Transmembrane</keyword>
<name>A0ABU4WDN2_9BACT</name>
<dbReference type="EC" id="2.5.1.145" evidence="7"/>
<accession>A0ABU4WDN2</accession>